<feature type="domain" description="HTH cro/C1-type" evidence="1">
    <location>
        <begin position="7"/>
        <end position="45"/>
    </location>
</feature>
<reference evidence="2 3" key="1">
    <citation type="submission" date="2016-11" db="EMBL/GenBank/DDBJ databases">
        <authorList>
            <person name="Klemetsen T."/>
        </authorList>
    </citation>
    <scope>NUCLEOTIDE SEQUENCE [LARGE SCALE GENOMIC DNA]</scope>
    <source>
        <strain evidence="2">MT 2528</strain>
    </source>
</reference>
<gene>
    <name evidence="2" type="ORF">MT2528_2666</name>
</gene>
<name>A0ABY1HF46_9GAMM</name>
<dbReference type="Gene3D" id="1.10.260.40">
    <property type="entry name" value="lambda repressor-like DNA-binding domains"/>
    <property type="match status" value="1"/>
</dbReference>
<dbReference type="SMART" id="SM00530">
    <property type="entry name" value="HTH_XRE"/>
    <property type="match status" value="1"/>
</dbReference>
<organism evidence="2 3">
    <name type="scientific">Moritella viscosa</name>
    <dbReference type="NCBI Taxonomy" id="80854"/>
    <lineage>
        <taxon>Bacteria</taxon>
        <taxon>Pseudomonadati</taxon>
        <taxon>Pseudomonadota</taxon>
        <taxon>Gammaproteobacteria</taxon>
        <taxon>Alteromonadales</taxon>
        <taxon>Moritellaceae</taxon>
        <taxon>Moritella</taxon>
    </lineage>
</organism>
<accession>A0ABY1HF46</accession>
<evidence type="ECO:0000313" key="2">
    <source>
        <dbReference type="EMBL" id="SGY93916.1"/>
    </source>
</evidence>
<dbReference type="Proteomes" id="UP000182660">
    <property type="component" value="Unassembled WGS sequence"/>
</dbReference>
<dbReference type="InterPro" id="IPR010982">
    <property type="entry name" value="Lambda_DNA-bd_dom_sf"/>
</dbReference>
<dbReference type="CDD" id="cd00093">
    <property type="entry name" value="HTH_XRE"/>
    <property type="match status" value="1"/>
</dbReference>
<dbReference type="Pfam" id="PF01381">
    <property type="entry name" value="HTH_3"/>
    <property type="match status" value="1"/>
</dbReference>
<dbReference type="EMBL" id="FPLJ01000060">
    <property type="protein sequence ID" value="SGY93916.1"/>
    <property type="molecule type" value="Genomic_DNA"/>
</dbReference>
<sequence length="149" mass="16570">MELRDKFKLIRKTQGLTQTAFAEKLDVAFRTYQKYELGNVEVSIKAFLSLTKKHPEYALWLSTSNVEPEVGQIAPGDSTPRMGKDGVPAELLNAAFEKTLTTSIELGWITPKEGVNFSMLSDLLRHDFVQQGGRLIEPIEGGEAKTTVV</sequence>
<dbReference type="InterPro" id="IPR001387">
    <property type="entry name" value="Cro/C1-type_HTH"/>
</dbReference>
<dbReference type="GeneID" id="61296502"/>
<evidence type="ECO:0000259" key="1">
    <source>
        <dbReference type="PROSITE" id="PS50943"/>
    </source>
</evidence>
<dbReference type="SUPFAM" id="SSF47413">
    <property type="entry name" value="lambda repressor-like DNA-binding domains"/>
    <property type="match status" value="1"/>
</dbReference>
<dbReference type="PROSITE" id="PS50943">
    <property type="entry name" value="HTH_CROC1"/>
    <property type="match status" value="1"/>
</dbReference>
<evidence type="ECO:0000313" key="3">
    <source>
        <dbReference type="Proteomes" id="UP000182660"/>
    </source>
</evidence>
<protein>
    <recommendedName>
        <fullName evidence="1">HTH cro/C1-type domain-containing protein</fullName>
    </recommendedName>
</protein>
<keyword evidence="3" id="KW-1185">Reference proteome</keyword>
<comment type="caution">
    <text evidence="2">The sequence shown here is derived from an EMBL/GenBank/DDBJ whole genome shotgun (WGS) entry which is preliminary data.</text>
</comment>
<dbReference type="RefSeq" id="WP_075472503.1">
    <property type="nucleotide sequence ID" value="NZ_CAWQZC010000153.1"/>
</dbReference>
<proteinExistence type="predicted"/>